<name>A0A317ZKE9_9MICO</name>
<evidence type="ECO:0000256" key="1">
    <source>
        <dbReference type="ARBA" id="ARBA00023002"/>
    </source>
</evidence>
<protein>
    <submittedName>
        <fullName evidence="5">Mannitol dehydrogenase family protein</fullName>
    </submittedName>
</protein>
<dbReference type="InterPro" id="IPR050988">
    <property type="entry name" value="Mannitol_DH/Oxidoreductase"/>
</dbReference>
<dbReference type="InterPro" id="IPR000669">
    <property type="entry name" value="Mannitol_DH"/>
</dbReference>
<evidence type="ECO:0000313" key="5">
    <source>
        <dbReference type="EMBL" id="PXA65808.1"/>
    </source>
</evidence>
<dbReference type="GO" id="GO:0008926">
    <property type="term" value="F:mannitol-1-phosphate 5-dehydrogenase activity"/>
    <property type="evidence" value="ECO:0007669"/>
    <property type="project" value="UniProtKB-EC"/>
</dbReference>
<reference evidence="5 6" key="1">
    <citation type="submission" date="2018-05" db="EMBL/GenBank/DDBJ databases">
        <title>Genetic diversity of glacier-inhabiting Cryobacterium bacteria in China and description of Cryobacterium mengkeensis sp. nov. and Arthrobacter glacialis sp. nov.</title>
        <authorList>
            <person name="Liu Q."/>
            <person name="Xin Y.-H."/>
        </authorList>
    </citation>
    <scope>NUCLEOTIDE SEQUENCE [LARGE SCALE GENOMIC DNA]</scope>
    <source>
        <strain evidence="5 6">SK-1</strain>
    </source>
</reference>
<evidence type="ECO:0000259" key="3">
    <source>
        <dbReference type="Pfam" id="PF01232"/>
    </source>
</evidence>
<dbReference type="InterPro" id="IPR008927">
    <property type="entry name" value="6-PGluconate_DH-like_C_sf"/>
</dbReference>
<comment type="caution">
    <text evidence="5">The sequence shown here is derived from an EMBL/GenBank/DDBJ whole genome shotgun (WGS) entry which is preliminary data.</text>
</comment>
<accession>A0A317ZKE9</accession>
<dbReference type="Pfam" id="PF08125">
    <property type="entry name" value="Mannitol_dh_C"/>
    <property type="match status" value="1"/>
</dbReference>
<keyword evidence="6" id="KW-1185">Reference proteome</keyword>
<dbReference type="PANTHER" id="PTHR43362">
    <property type="entry name" value="MANNITOL DEHYDROGENASE DSF1-RELATED"/>
    <property type="match status" value="1"/>
</dbReference>
<proteinExistence type="predicted"/>
<sequence length="549" mass="59134">MLYLNSHTLADPAALQAAGIIAPQFDRTAVAERTADSPTWIHFGAGNLFRCFHAALQQDLLNKGLADTGIVVVDTWDDEVINTIFHDRDNLSLKVVMKANGDIEQELIASVTESHYLAAENPAAGQRVRAIFANPSLQLVTVTITEKGYNLEAPGGDLSALVLKDIADGPAHARHAMSHLAALLLERYQHGAQPIAMVSTDNFSHNGEKLSAAILLIASRWRAGGFVDDGFIAYLRDRSRVSFPWSMIDRITPSPSAAVAAELRTAGFGDTDILKTPKNSTTAPFVNTEEVHYLVVEDDFPNGRPPLEHAGVYLTDRDTVNKVERMKVCTCLNPLHTAMAVYGCLLGYTSISAETADAEIAGLVHQIGYVEGLPVVTNPGIIEPRAFLDQVVQERLPNPRIPDTPQRIAADTSQKVGIRFGETIKQYLAEGCTNELTFIPLAIAGWIRYLIAVDDQGEPFTLSPDPMNDHLQTALAGITLGDPGSIGGKLRPILENVGIFGVDLYTAGLGTAVEGYVAELLAGPGAVRTTLRRHLAAATDTIHSNSKVS</sequence>
<dbReference type="AlphaFoldDB" id="A0A317ZKE9"/>
<dbReference type="Proteomes" id="UP000246722">
    <property type="component" value="Unassembled WGS sequence"/>
</dbReference>
<keyword evidence="1" id="KW-0560">Oxidoreductase</keyword>
<dbReference type="Gene3D" id="3.40.50.720">
    <property type="entry name" value="NAD(P)-binding Rossmann-like Domain"/>
    <property type="match status" value="1"/>
</dbReference>
<dbReference type="InterPro" id="IPR013131">
    <property type="entry name" value="Mannitol_DH_N"/>
</dbReference>
<dbReference type="InterPro" id="IPR013328">
    <property type="entry name" value="6PGD_dom2"/>
</dbReference>
<evidence type="ECO:0000259" key="4">
    <source>
        <dbReference type="Pfam" id="PF08125"/>
    </source>
</evidence>
<gene>
    <name evidence="5" type="ORF">CTB96_20080</name>
</gene>
<dbReference type="SUPFAM" id="SSF48179">
    <property type="entry name" value="6-phosphogluconate dehydrogenase C-terminal domain-like"/>
    <property type="match status" value="1"/>
</dbReference>
<dbReference type="Pfam" id="PF01232">
    <property type="entry name" value="Mannitol_dh"/>
    <property type="match status" value="1"/>
</dbReference>
<organism evidence="5 6">
    <name type="scientific">Cryobacterium arcticum</name>
    <dbReference type="NCBI Taxonomy" id="670052"/>
    <lineage>
        <taxon>Bacteria</taxon>
        <taxon>Bacillati</taxon>
        <taxon>Actinomycetota</taxon>
        <taxon>Actinomycetes</taxon>
        <taxon>Micrococcales</taxon>
        <taxon>Microbacteriaceae</taxon>
        <taxon>Cryobacterium</taxon>
    </lineage>
</organism>
<feature type="domain" description="Mannitol dehydrogenase N-terminal" evidence="3">
    <location>
        <begin position="41"/>
        <end position="308"/>
    </location>
</feature>
<dbReference type="PANTHER" id="PTHR43362:SF1">
    <property type="entry name" value="MANNITOL DEHYDROGENASE 2-RELATED"/>
    <property type="match status" value="1"/>
</dbReference>
<comment type="catalytic activity">
    <reaction evidence="2">
        <text>D-mannitol 1-phosphate + NAD(+) = beta-D-fructose 6-phosphate + NADH + H(+)</text>
        <dbReference type="Rhea" id="RHEA:19661"/>
        <dbReference type="ChEBI" id="CHEBI:15378"/>
        <dbReference type="ChEBI" id="CHEBI:57540"/>
        <dbReference type="ChEBI" id="CHEBI:57634"/>
        <dbReference type="ChEBI" id="CHEBI:57945"/>
        <dbReference type="ChEBI" id="CHEBI:61381"/>
        <dbReference type="EC" id="1.1.1.17"/>
    </reaction>
</comment>
<dbReference type="EMBL" id="QHLY01000013">
    <property type="protein sequence ID" value="PXA65808.1"/>
    <property type="molecule type" value="Genomic_DNA"/>
</dbReference>
<dbReference type="InterPro" id="IPR036291">
    <property type="entry name" value="NAD(P)-bd_dom_sf"/>
</dbReference>
<dbReference type="Gene3D" id="1.10.1040.10">
    <property type="entry name" value="N-(1-d-carboxylethyl)-l-norvaline Dehydrogenase, domain 2"/>
    <property type="match status" value="1"/>
</dbReference>
<evidence type="ECO:0000313" key="6">
    <source>
        <dbReference type="Proteomes" id="UP000246722"/>
    </source>
</evidence>
<feature type="domain" description="Mannitol dehydrogenase C-terminal" evidence="4">
    <location>
        <begin position="320"/>
        <end position="474"/>
    </location>
</feature>
<evidence type="ECO:0000256" key="2">
    <source>
        <dbReference type="ARBA" id="ARBA00048615"/>
    </source>
</evidence>
<dbReference type="PRINTS" id="PR00084">
    <property type="entry name" value="MTLDHDRGNASE"/>
</dbReference>
<dbReference type="OrthoDB" id="271711at2"/>
<dbReference type="SUPFAM" id="SSF51735">
    <property type="entry name" value="NAD(P)-binding Rossmann-fold domains"/>
    <property type="match status" value="1"/>
</dbReference>
<dbReference type="InterPro" id="IPR013118">
    <property type="entry name" value="Mannitol_DH_C"/>
</dbReference>